<dbReference type="SMART" id="SM00399">
    <property type="entry name" value="ZnF_C4"/>
    <property type="match status" value="1"/>
</dbReference>
<keyword evidence="5" id="KW-0805">Transcription regulation</keyword>
<feature type="region of interest" description="Disordered" evidence="11">
    <location>
        <begin position="468"/>
        <end position="490"/>
    </location>
</feature>
<evidence type="ECO:0000256" key="7">
    <source>
        <dbReference type="ARBA" id="ARBA00023163"/>
    </source>
</evidence>
<dbReference type="SUPFAM" id="SSF49562">
    <property type="entry name" value="C2 domain (Calcium/lipid-binding domain, CaLB)"/>
    <property type="match status" value="1"/>
</dbReference>
<evidence type="ECO:0000256" key="8">
    <source>
        <dbReference type="ARBA" id="ARBA00023170"/>
    </source>
</evidence>
<evidence type="ECO:0000313" key="15">
    <source>
        <dbReference type="Proteomes" id="UP000663828"/>
    </source>
</evidence>
<evidence type="ECO:0000259" key="12">
    <source>
        <dbReference type="PROSITE" id="PS50004"/>
    </source>
</evidence>
<feature type="domain" description="C2" evidence="12">
    <location>
        <begin position="1031"/>
        <end position="1165"/>
    </location>
</feature>
<dbReference type="InterPro" id="IPR039725">
    <property type="entry name" value="CC2D1A/B"/>
</dbReference>
<keyword evidence="4" id="KW-0862">Zinc</keyword>
<evidence type="ECO:0000256" key="9">
    <source>
        <dbReference type="ARBA" id="ARBA00023242"/>
    </source>
</evidence>
<dbReference type="PANTHER" id="PTHR13076:SF9">
    <property type="entry name" value="COILED-COIL AND C2 DOMAIN-CONTAINING PROTEIN 1-LIKE"/>
    <property type="match status" value="1"/>
</dbReference>
<protein>
    <submittedName>
        <fullName evidence="14">Uncharacterized protein</fullName>
    </submittedName>
</protein>
<dbReference type="Pfam" id="PF21528">
    <property type="entry name" value="CC2D1A-B_DM14"/>
    <property type="match status" value="2"/>
</dbReference>
<gene>
    <name evidence="14" type="ORF">XAT740_LOCUS26193</name>
</gene>
<evidence type="ECO:0000256" key="5">
    <source>
        <dbReference type="ARBA" id="ARBA00023015"/>
    </source>
</evidence>
<dbReference type="GO" id="GO:0001227">
    <property type="term" value="F:DNA-binding transcription repressor activity, RNA polymerase II-specific"/>
    <property type="evidence" value="ECO:0007669"/>
    <property type="project" value="InterPro"/>
</dbReference>
<evidence type="ECO:0000256" key="10">
    <source>
        <dbReference type="SAM" id="Coils"/>
    </source>
</evidence>
<feature type="region of interest" description="Disordered" evidence="11">
    <location>
        <begin position="810"/>
        <end position="881"/>
    </location>
</feature>
<feature type="domain" description="Nuclear receptor" evidence="13">
    <location>
        <begin position="21"/>
        <end position="97"/>
    </location>
</feature>
<feature type="region of interest" description="Disordered" evidence="11">
    <location>
        <begin position="1258"/>
        <end position="1287"/>
    </location>
</feature>
<dbReference type="PROSITE" id="PS00031">
    <property type="entry name" value="NUCLEAR_REC_DBD_1"/>
    <property type="match status" value="1"/>
</dbReference>
<keyword evidence="10" id="KW-0175">Coiled coil</keyword>
<dbReference type="EMBL" id="CAJNOR010002116">
    <property type="protein sequence ID" value="CAF1249792.1"/>
    <property type="molecule type" value="Genomic_DNA"/>
</dbReference>
<comment type="similarity">
    <text evidence="1">Belongs to the CC2D1 family.</text>
</comment>
<evidence type="ECO:0000313" key="14">
    <source>
        <dbReference type="EMBL" id="CAF1249792.1"/>
    </source>
</evidence>
<evidence type="ECO:0000259" key="13">
    <source>
        <dbReference type="PROSITE" id="PS51030"/>
    </source>
</evidence>
<evidence type="ECO:0000256" key="6">
    <source>
        <dbReference type="ARBA" id="ARBA00023125"/>
    </source>
</evidence>
<dbReference type="InterPro" id="IPR000008">
    <property type="entry name" value="C2_dom"/>
</dbReference>
<dbReference type="InterPro" id="IPR035892">
    <property type="entry name" value="C2_domain_sf"/>
</dbReference>
<dbReference type="GO" id="GO:0008270">
    <property type="term" value="F:zinc ion binding"/>
    <property type="evidence" value="ECO:0007669"/>
    <property type="project" value="UniProtKB-KW"/>
</dbReference>
<evidence type="ECO:0000256" key="1">
    <source>
        <dbReference type="ARBA" id="ARBA00010672"/>
    </source>
</evidence>
<keyword evidence="9" id="KW-0539">Nucleus</keyword>
<feature type="compositionally biased region" description="Low complexity" evidence="11">
    <location>
        <begin position="831"/>
        <end position="871"/>
    </location>
</feature>
<dbReference type="SUPFAM" id="SSF57716">
    <property type="entry name" value="Glucocorticoid receptor-like (DNA-binding domain)"/>
    <property type="match status" value="1"/>
</dbReference>
<keyword evidence="7" id="KW-0804">Transcription</keyword>
<dbReference type="Gene3D" id="2.60.40.150">
    <property type="entry name" value="C2 domain"/>
    <property type="match status" value="1"/>
</dbReference>
<keyword evidence="6" id="KW-0238">DNA-binding</keyword>
<evidence type="ECO:0000256" key="3">
    <source>
        <dbReference type="ARBA" id="ARBA00022771"/>
    </source>
</evidence>
<feature type="region of interest" description="Disordered" evidence="11">
    <location>
        <begin position="726"/>
        <end position="791"/>
    </location>
</feature>
<feature type="region of interest" description="Disordered" evidence="11">
    <location>
        <begin position="616"/>
        <end position="664"/>
    </location>
</feature>
<evidence type="ECO:0000256" key="4">
    <source>
        <dbReference type="ARBA" id="ARBA00022833"/>
    </source>
</evidence>
<evidence type="ECO:0000256" key="11">
    <source>
        <dbReference type="SAM" id="MobiDB-lite"/>
    </source>
</evidence>
<evidence type="ECO:0000256" key="2">
    <source>
        <dbReference type="ARBA" id="ARBA00022723"/>
    </source>
</evidence>
<dbReference type="Pfam" id="PF00105">
    <property type="entry name" value="zf-C4"/>
    <property type="match status" value="1"/>
</dbReference>
<feature type="compositionally biased region" description="Basic and acidic residues" evidence="11">
    <location>
        <begin position="765"/>
        <end position="791"/>
    </location>
</feature>
<dbReference type="InterPro" id="IPR001628">
    <property type="entry name" value="Znf_hrmn_rcpt"/>
</dbReference>
<dbReference type="PROSITE" id="PS51030">
    <property type="entry name" value="NUCLEAR_REC_DBD_2"/>
    <property type="match status" value="1"/>
</dbReference>
<reference evidence="14" key="1">
    <citation type="submission" date="2021-02" db="EMBL/GenBank/DDBJ databases">
        <authorList>
            <person name="Nowell W R."/>
        </authorList>
    </citation>
    <scope>NUCLEOTIDE SEQUENCE</scope>
</reference>
<comment type="caution">
    <text evidence="14">The sequence shown here is derived from an EMBL/GenBank/DDBJ whole genome shotgun (WGS) entry which is preliminary data.</text>
</comment>
<name>A0A814ZTJ1_ADIRI</name>
<dbReference type="InterPro" id="IPR006608">
    <property type="entry name" value="CC2D1A/B_DM14"/>
</dbReference>
<dbReference type="PANTHER" id="PTHR13076">
    <property type="entry name" value="COILED-COIL AND C2 DOMAIN-CONTAINING PROTEIN 1-LIKE"/>
    <property type="match status" value="1"/>
</dbReference>
<dbReference type="InterPro" id="IPR013088">
    <property type="entry name" value="Znf_NHR/GATA"/>
</dbReference>
<sequence>MESDLSYHSNSSITCIMFDSHALCVVCGAPAIGRNFDAYTCLSCKAFFRRNAYNDQVRFTCRSSRSCEITILTRRHCSACRLNKCFQQGMKKELIRSLVAIKQATSGTTFHRSRRESQSARFTTINHGVVDDQSILSLDDWNLLTNIQNAYEEYCIERFLASHERIPLVVTTQPYRTRIKLQRLIDLIKKYYFIVASFIKRILEFDPSTEHDYIYIQKNLRTLLLLNVSELMKCNVLKHVPWEYDRCLFELVLTEDILQRFEEHLHIYQTISPHDVVTIKLFLISLAFSSRVYPIFKKDKYHSKDFYPFPQRLLLAQNYYITLLWKYVIYRLGTYNAIIYSVRFIQHFLRRQTLDADVLDIIYNRDDHGQLVALIRSEISDNYFDATRKIVKLINLRIGSQSSEFVAYDTSDLRVVDWPYNKSQSSNYESCDSLTQMGFQMPNFDESGTGMNDDDDDDDLEAELQRLQQGMGGDSRGKANQRKSGGPAQDLKAFHSDVHKLLQDIDRPVNDDELSDVDDDELLAELNEITEDIEHDSHEPPKQAQAASTGNILSLLEGRQDMYNKALASAKASGDASKARRLDRQLKTIQELLHSARTGAPINESDIPPEVFIAPSPGSVPARAPPTIEQPPSAPQPRAVPTAPQPQAAVVPQRPSQPRAVPLPQPTAAVDHSVVYRTQVPPTTTDSDPAVARLKALALQAKQQGDMAKAKEYIIQLRTLQGKASIAAPSTTQKETYDNVPDDDAPPPPLPLKAPEPSTIMEALQQRHEELTKRGEEAATKGDSSKARRMERLSKQYEEAIDATRKGRPYDYAELPDLPGFAPIPVQQGKPQPSGPASSNSAARPSPSNPQARPSQGQQQQQRQNLQVVASSSATSARKSQQAQVLRLKQAKFHKLALQAKQKGDLETAKKFLIAYKGLEQMIAAAEAGLPIDMGQVPKLPDDDNNDLVTDDDLTQDLANADRDTVFRRLQDDLLRQVQLCARNEQIYAQMEEPNSAKHAKEYKHLEQRCAHDLEKLRKCFQHGLKPPLFHYERRQMNIIQTNNDLGENDLEVIIIRGINLPVPSGISSSSLETYVVIEFPYPTETPQVARTRHTAGSTNAEYPESVHKFYIKRNDAKFKRLMNRKELKLGVFYKPGFLRSDRPLGVASVKLAALEQTCTMHESVDLFESEHKKKIEGKLEVKLRIREALGQTKASDILPQRWLVIDSFEELPQSHKSSSTSKSSSSGAAAPAITAIARLVPTGEALGQLAISMAEPKDKDEGVTDSSHQQRRSHQPQPVPVPVSTTPQSIQVLNYEASRLQQQIEQLQDRLTTEQLHQLQRKLREIEDQSDRLVESLRTGGKQVLNEHLRSLEELIDYYDQEAREYHQRHDSKKADVCLTKKKLVEKEIGTLTGQPSSTTTSRF</sequence>
<accession>A0A814ZTJ1</accession>
<dbReference type="Gene3D" id="3.30.50.10">
    <property type="entry name" value="Erythroid Transcription Factor GATA-1, subunit A"/>
    <property type="match status" value="1"/>
</dbReference>
<keyword evidence="15" id="KW-1185">Reference proteome</keyword>
<organism evidence="14 15">
    <name type="scientific">Adineta ricciae</name>
    <name type="common">Rotifer</name>
    <dbReference type="NCBI Taxonomy" id="249248"/>
    <lineage>
        <taxon>Eukaryota</taxon>
        <taxon>Metazoa</taxon>
        <taxon>Spiralia</taxon>
        <taxon>Gnathifera</taxon>
        <taxon>Rotifera</taxon>
        <taxon>Eurotatoria</taxon>
        <taxon>Bdelloidea</taxon>
        <taxon>Adinetida</taxon>
        <taxon>Adinetidae</taxon>
        <taxon>Adineta</taxon>
    </lineage>
</organism>
<dbReference type="GO" id="GO:0043565">
    <property type="term" value="F:sequence-specific DNA binding"/>
    <property type="evidence" value="ECO:0007669"/>
    <property type="project" value="InterPro"/>
</dbReference>
<dbReference type="SMART" id="SM00685">
    <property type="entry name" value="DM14"/>
    <property type="match status" value="3"/>
</dbReference>
<feature type="region of interest" description="Disordered" evidence="11">
    <location>
        <begin position="439"/>
        <end position="458"/>
    </location>
</feature>
<dbReference type="PRINTS" id="PR00047">
    <property type="entry name" value="STROIDFINGER"/>
</dbReference>
<feature type="compositionally biased region" description="Low complexity" evidence="11">
    <location>
        <begin position="636"/>
        <end position="658"/>
    </location>
</feature>
<keyword evidence="8" id="KW-0675">Receptor</keyword>
<feature type="coiled-coil region" evidence="10">
    <location>
        <begin position="1291"/>
        <end position="1370"/>
    </location>
</feature>
<proteinExistence type="inferred from homology"/>
<feature type="compositionally biased region" description="Polar residues" evidence="11">
    <location>
        <begin position="872"/>
        <end position="881"/>
    </location>
</feature>
<dbReference type="SMART" id="SM00239">
    <property type="entry name" value="C2"/>
    <property type="match status" value="1"/>
</dbReference>
<dbReference type="Proteomes" id="UP000663828">
    <property type="component" value="Unassembled WGS sequence"/>
</dbReference>
<keyword evidence="3" id="KW-0863">Zinc-finger</keyword>
<dbReference type="PROSITE" id="PS50004">
    <property type="entry name" value="C2"/>
    <property type="match status" value="1"/>
</dbReference>
<keyword evidence="2" id="KW-0479">Metal-binding</keyword>